<evidence type="ECO:0000313" key="2">
    <source>
        <dbReference type="Proteomes" id="UP000821845"/>
    </source>
</evidence>
<keyword evidence="2" id="KW-1185">Reference proteome</keyword>
<name>A0ACB7T1H1_HYAAI</name>
<gene>
    <name evidence="1" type="ORF">HPB50_022829</name>
</gene>
<evidence type="ECO:0000313" key="1">
    <source>
        <dbReference type="EMBL" id="KAH6939948.1"/>
    </source>
</evidence>
<dbReference type="Proteomes" id="UP000821845">
    <property type="component" value="Chromosome 2"/>
</dbReference>
<dbReference type="EMBL" id="CM023482">
    <property type="protein sequence ID" value="KAH6939948.1"/>
    <property type="molecule type" value="Genomic_DNA"/>
</dbReference>
<protein>
    <submittedName>
        <fullName evidence="1">Uncharacterized protein</fullName>
    </submittedName>
</protein>
<proteinExistence type="predicted"/>
<sequence length="212" mass="23363">MLATLQPSFVEHDASMDPTHAHTAPQDAFLAFHDTDDEDLPVFPDRIVDGDDRCASCSRPISEAEDAMSCEGCPRLANVGCVSWPDVETELRAYGELQRSRNANPIPEASLTPNESAFSSALSDAVQFPACYMPGYIDGKIAALRDLLGDVGMVNYHFEHEMTTLPTKNEGERKQLQQESPLQVQLFAVLQIDARILDHEVAVEHMLAPLQP</sequence>
<accession>A0ACB7T1H1</accession>
<reference evidence="1" key="1">
    <citation type="submission" date="2020-05" db="EMBL/GenBank/DDBJ databases">
        <title>Large-scale comparative analyses of tick genomes elucidate their genetic diversity and vector capacities.</title>
        <authorList>
            <person name="Jia N."/>
            <person name="Wang J."/>
            <person name="Shi W."/>
            <person name="Du L."/>
            <person name="Sun Y."/>
            <person name="Zhan W."/>
            <person name="Jiang J."/>
            <person name="Wang Q."/>
            <person name="Zhang B."/>
            <person name="Ji P."/>
            <person name="Sakyi L.B."/>
            <person name="Cui X."/>
            <person name="Yuan T."/>
            <person name="Jiang B."/>
            <person name="Yang W."/>
            <person name="Lam T.T.-Y."/>
            <person name="Chang Q."/>
            <person name="Ding S."/>
            <person name="Wang X."/>
            <person name="Zhu J."/>
            <person name="Ruan X."/>
            <person name="Zhao L."/>
            <person name="Wei J."/>
            <person name="Que T."/>
            <person name="Du C."/>
            <person name="Cheng J."/>
            <person name="Dai P."/>
            <person name="Han X."/>
            <person name="Huang E."/>
            <person name="Gao Y."/>
            <person name="Liu J."/>
            <person name="Shao H."/>
            <person name="Ye R."/>
            <person name="Li L."/>
            <person name="Wei W."/>
            <person name="Wang X."/>
            <person name="Wang C."/>
            <person name="Yang T."/>
            <person name="Huo Q."/>
            <person name="Li W."/>
            <person name="Guo W."/>
            <person name="Chen H."/>
            <person name="Zhou L."/>
            <person name="Ni X."/>
            <person name="Tian J."/>
            <person name="Zhou Y."/>
            <person name="Sheng Y."/>
            <person name="Liu T."/>
            <person name="Pan Y."/>
            <person name="Xia L."/>
            <person name="Li J."/>
            <person name="Zhao F."/>
            <person name="Cao W."/>
        </authorList>
    </citation>
    <scope>NUCLEOTIDE SEQUENCE</scope>
    <source>
        <strain evidence="1">Hyas-2018</strain>
    </source>
</reference>
<comment type="caution">
    <text evidence="1">The sequence shown here is derived from an EMBL/GenBank/DDBJ whole genome shotgun (WGS) entry which is preliminary data.</text>
</comment>
<organism evidence="1 2">
    <name type="scientific">Hyalomma asiaticum</name>
    <name type="common">Tick</name>
    <dbReference type="NCBI Taxonomy" id="266040"/>
    <lineage>
        <taxon>Eukaryota</taxon>
        <taxon>Metazoa</taxon>
        <taxon>Ecdysozoa</taxon>
        <taxon>Arthropoda</taxon>
        <taxon>Chelicerata</taxon>
        <taxon>Arachnida</taxon>
        <taxon>Acari</taxon>
        <taxon>Parasitiformes</taxon>
        <taxon>Ixodida</taxon>
        <taxon>Ixodoidea</taxon>
        <taxon>Ixodidae</taxon>
        <taxon>Hyalomminae</taxon>
        <taxon>Hyalomma</taxon>
    </lineage>
</organism>